<evidence type="ECO:0000256" key="2">
    <source>
        <dbReference type="ARBA" id="ARBA00022741"/>
    </source>
</evidence>
<keyword evidence="3" id="KW-0520">NAD</keyword>
<sequence length="411" mass="44502">MGQSIMNKRTIELSGHIIDSLALTKTMGLIMDKGGDFDILEFEVGRKKSDTSRAKISVSAESPELLDSILDELSVLGASIAELKEVQLVASTKDKVAPEGFYSTSNHTTHILYAGDWIYVEQIEMDCLIVVDEEEKRAFVKPIDDIKAGDKIVVGLEGVKVTPPQRSRGEQEVFEFMNSEVSSEKPLMSLINGIADEIKEIKKKGGKIAIVGGPAIVHTGSGKFLASLIREGYIDVIMAGNALATHDIESNLFGTSLGIEVETGKIIAHGHTHHMRAINRINNSGSIKNAVEDGTLNGGIMYECIKNDVPFVLAGSIRDDGPLPDVITDTAKSQRIMRKYAQEVDMVIMIATMLHSIATGNLLPSKVKSICVDINPSTVTKLSDRGSAQVVGIVTDIGTFLPLLYNSLHED</sequence>
<comment type="caution">
    <text evidence="14">The sequence shown here is derived from an EMBL/GenBank/DDBJ whole genome shotgun (WGS) entry which is preliminary data.</text>
</comment>
<dbReference type="CDD" id="cd12144">
    <property type="entry name" value="SDH_N_domain"/>
    <property type="match status" value="1"/>
</dbReference>
<organism evidence="14 15">
    <name type="scientific">Methanobrevibacter oralis</name>
    <dbReference type="NCBI Taxonomy" id="66851"/>
    <lineage>
        <taxon>Archaea</taxon>
        <taxon>Methanobacteriati</taxon>
        <taxon>Methanobacteriota</taxon>
        <taxon>Methanomada group</taxon>
        <taxon>Methanobacteria</taxon>
        <taxon>Methanobacteriales</taxon>
        <taxon>Methanobacteriaceae</taxon>
        <taxon>Methanobrevibacter</taxon>
    </lineage>
</organism>
<evidence type="ECO:0000259" key="12">
    <source>
        <dbReference type="Pfam" id="PF21570"/>
    </source>
</evidence>
<keyword evidence="15" id="KW-1185">Reference proteome</keyword>
<comment type="similarity">
    <text evidence="7">Belongs to the AgrE/ArgZ ornithine cyclodeaminase family.</text>
</comment>
<dbReference type="Pfam" id="PF04455">
    <property type="entry name" value="Saccharop_dh_N"/>
    <property type="match status" value="1"/>
</dbReference>
<reference evidence="15" key="1">
    <citation type="journal article" date="2016" name="Genome Announc.">
        <title>Draft Genome Sequences of Methanobrevibacter curvatus DSM11111, Methanobrevibacter cuticularis DSM11139, Methanobrevibacter filiformis DSM11501, and Methanobrevibacter oralis DSM7256.</title>
        <authorList>
            <person name="Poehlein A."/>
            <person name="Seedorf H."/>
        </authorList>
    </citation>
    <scope>NUCLEOTIDE SEQUENCE [LARGE SCALE GENOMIC DNA]</scope>
    <source>
        <strain evidence="15">DSM 7256 / JCM 30027 / ZR</strain>
    </source>
</reference>
<evidence type="ECO:0000256" key="10">
    <source>
        <dbReference type="ARBA" id="ARBA00081581"/>
    </source>
</evidence>
<dbReference type="AlphaFoldDB" id="A0A166BNB7"/>
<dbReference type="InterPro" id="IPR005239">
    <property type="entry name" value="ArgZ/ArgE-like"/>
</dbReference>
<evidence type="ECO:0000259" key="13">
    <source>
        <dbReference type="Pfam" id="PF21571"/>
    </source>
</evidence>
<dbReference type="InterPro" id="IPR029035">
    <property type="entry name" value="DHS-like_NAD/FAD-binding_dom"/>
</dbReference>
<evidence type="ECO:0000313" key="14">
    <source>
        <dbReference type="EMBL" id="KZX13599.1"/>
    </source>
</evidence>
<dbReference type="InterPro" id="IPR048963">
    <property type="entry name" value="ArgZ/ArgE-like_C_2nd"/>
</dbReference>
<dbReference type="STRING" id="66851.MBORA_05090"/>
<dbReference type="Pfam" id="PF21571">
    <property type="entry name" value="ArgZ-like_C_1st"/>
    <property type="match status" value="1"/>
</dbReference>
<dbReference type="PATRIC" id="fig|66851.6.peg.572"/>
<evidence type="ECO:0000256" key="7">
    <source>
        <dbReference type="ARBA" id="ARBA00061348"/>
    </source>
</evidence>
<feature type="domain" description="Arginine dihydrolase ArgZ/ArgE-like C-terminal first subdomain" evidence="13">
    <location>
        <begin position="109"/>
        <end position="191"/>
    </location>
</feature>
<dbReference type="SUPFAM" id="SSF52467">
    <property type="entry name" value="DHS-like NAD/FAD-binding domain"/>
    <property type="match status" value="1"/>
</dbReference>
<keyword evidence="4" id="KW-0456">Lyase</keyword>
<evidence type="ECO:0000256" key="5">
    <source>
        <dbReference type="ARBA" id="ARBA00052109"/>
    </source>
</evidence>
<protein>
    <recommendedName>
        <fullName evidence="9">Ornithine cyclodeaminase</fullName>
        <ecNumber evidence="8">4.3.1.12</ecNumber>
    </recommendedName>
    <alternativeName>
        <fullName evidence="10">Archaeal ornithine cyclodeaminase</fullName>
    </alternativeName>
</protein>
<accession>A0A166BNB7</accession>
<comment type="cofactor">
    <cofactor evidence="1">
        <name>NAD(+)</name>
        <dbReference type="ChEBI" id="CHEBI:57540"/>
    </cofactor>
</comment>
<comment type="function">
    <text evidence="6">Catalyzes the conversion of ornithine to proline, with the release of ammonia.</text>
</comment>
<feature type="domain" description="LOR/SDH bifunctional enzyme conserved" evidence="11">
    <location>
        <begin position="9"/>
        <end position="107"/>
    </location>
</feature>
<evidence type="ECO:0000256" key="1">
    <source>
        <dbReference type="ARBA" id="ARBA00001911"/>
    </source>
</evidence>
<dbReference type="Proteomes" id="UP000077428">
    <property type="component" value="Unassembled WGS sequence"/>
</dbReference>
<evidence type="ECO:0000256" key="4">
    <source>
        <dbReference type="ARBA" id="ARBA00023239"/>
    </source>
</evidence>
<evidence type="ECO:0000256" key="9">
    <source>
        <dbReference type="ARBA" id="ARBA00072993"/>
    </source>
</evidence>
<dbReference type="GO" id="GO:0000166">
    <property type="term" value="F:nucleotide binding"/>
    <property type="evidence" value="ECO:0007669"/>
    <property type="project" value="UniProtKB-KW"/>
</dbReference>
<dbReference type="GO" id="GO:0008473">
    <property type="term" value="F:ornithine cyclodeaminase activity"/>
    <property type="evidence" value="ECO:0007669"/>
    <property type="project" value="UniProtKB-EC"/>
</dbReference>
<proteinExistence type="inferred from homology"/>
<gene>
    <name evidence="14" type="ORF">MBORA_05090</name>
</gene>
<evidence type="ECO:0000259" key="11">
    <source>
        <dbReference type="Pfam" id="PF04455"/>
    </source>
</evidence>
<dbReference type="InterPro" id="IPR048964">
    <property type="entry name" value="ArgZ/ArgE-like_C_1st"/>
</dbReference>
<dbReference type="EMBL" id="LWMU01000048">
    <property type="protein sequence ID" value="KZX13599.1"/>
    <property type="molecule type" value="Genomic_DNA"/>
</dbReference>
<feature type="domain" description="Arginine dihydrolase ArgZ/ArgE-like C-terminal second subdomain" evidence="12">
    <location>
        <begin position="194"/>
        <end position="404"/>
    </location>
</feature>
<dbReference type="Gene3D" id="2.40.420.10">
    <property type="entry name" value="conserved putative lor/sdh protein from methanococcus maripaludis s2 domain"/>
    <property type="match status" value="1"/>
</dbReference>
<dbReference type="NCBIfam" id="TIGR00300">
    <property type="entry name" value="TIGR00300 family protein"/>
    <property type="match status" value="1"/>
</dbReference>
<dbReference type="EC" id="4.3.1.12" evidence="8"/>
<name>A0A166BNB7_METOA</name>
<dbReference type="Pfam" id="PF21570">
    <property type="entry name" value="ArgZ-like_C_2nd"/>
    <property type="match status" value="1"/>
</dbReference>
<dbReference type="Gene3D" id="3.40.50.10690">
    <property type="entry name" value="putative lor/sdh protein like domains"/>
    <property type="match status" value="1"/>
</dbReference>
<comment type="catalytic activity">
    <reaction evidence="5">
        <text>L-ornithine = L-proline + NH4(+)</text>
        <dbReference type="Rhea" id="RHEA:24368"/>
        <dbReference type="ChEBI" id="CHEBI:28938"/>
        <dbReference type="ChEBI" id="CHEBI:46911"/>
        <dbReference type="ChEBI" id="CHEBI:60039"/>
        <dbReference type="EC" id="4.3.1.12"/>
    </reaction>
</comment>
<evidence type="ECO:0000313" key="15">
    <source>
        <dbReference type="Proteomes" id="UP000077428"/>
    </source>
</evidence>
<evidence type="ECO:0000256" key="3">
    <source>
        <dbReference type="ARBA" id="ARBA00023027"/>
    </source>
</evidence>
<evidence type="ECO:0000256" key="6">
    <source>
        <dbReference type="ARBA" id="ARBA00056756"/>
    </source>
</evidence>
<dbReference type="InterPro" id="IPR007545">
    <property type="entry name" value="LOR/SDH_bifunc_enz_cons_dom"/>
</dbReference>
<keyword evidence="2" id="KW-0547">Nucleotide-binding</keyword>
<evidence type="ECO:0000256" key="8">
    <source>
        <dbReference type="ARBA" id="ARBA00066346"/>
    </source>
</evidence>